<accession>A0A4Q7N390</accession>
<dbReference type="EMBL" id="SGXA01000001">
    <property type="protein sequence ID" value="RZS74738.1"/>
    <property type="molecule type" value="Genomic_DNA"/>
</dbReference>
<comment type="caution">
    <text evidence="2">The sequence shown here is derived from an EMBL/GenBank/DDBJ whole genome shotgun (WGS) entry which is preliminary data.</text>
</comment>
<gene>
    <name evidence="2" type="ORF">EV199_0589</name>
</gene>
<dbReference type="OrthoDB" id="9780595at2"/>
<dbReference type="PANTHER" id="PTHR47129">
    <property type="entry name" value="QUINONE OXIDOREDUCTASE 2"/>
    <property type="match status" value="1"/>
</dbReference>
<proteinExistence type="predicted"/>
<name>A0A4Q7N390_9BACT</name>
<dbReference type="InterPro" id="IPR016040">
    <property type="entry name" value="NAD(P)-bd_dom"/>
</dbReference>
<evidence type="ECO:0000313" key="2">
    <source>
        <dbReference type="EMBL" id="RZS74738.1"/>
    </source>
</evidence>
<dbReference type="PANTHER" id="PTHR47129:SF1">
    <property type="entry name" value="NMRA-LIKE DOMAIN-CONTAINING PROTEIN"/>
    <property type="match status" value="1"/>
</dbReference>
<dbReference type="RefSeq" id="WP_130539185.1">
    <property type="nucleotide sequence ID" value="NZ_CP042431.1"/>
</dbReference>
<protein>
    <submittedName>
        <fullName evidence="2">NAD(P)H dehydrogenase (Quinone)</fullName>
    </submittedName>
</protein>
<dbReference type="Gene3D" id="3.40.50.720">
    <property type="entry name" value="NAD(P)-binding Rossmann-like Domain"/>
    <property type="match status" value="1"/>
</dbReference>
<dbReference type="Pfam" id="PF13460">
    <property type="entry name" value="NAD_binding_10"/>
    <property type="match status" value="1"/>
</dbReference>
<sequence>MIAITGANGQLGRATIDYLLDKISPSQLVAVVRNPSSVQGLWNNQVQVRQAAYEEPGKLEAAFNGVHTLLQISTTSTGDAGVRQELNVVEAAKRAGVQHICYTSSLQADATADFTCSRQAAATEAAIRASGMQYTFLRNGLYMELILQLAGEVFEGGDICYPAKYARVSFVSRNDIAEALSKLVTGGSDKNRIYEITGSRAWSFYDVCEMLRQEKRLCCRYISISEEEYRAVLQSLPIDADLAELLCSMASGISAGEFSHTGDDLEKILGRPPMQLRSFIKGLQYEFHPAIG</sequence>
<feature type="domain" description="NAD(P)-binding" evidence="1">
    <location>
        <begin position="6"/>
        <end position="184"/>
    </location>
</feature>
<dbReference type="Gene3D" id="3.90.25.10">
    <property type="entry name" value="UDP-galactose 4-epimerase, domain 1"/>
    <property type="match status" value="1"/>
</dbReference>
<organism evidence="2 3">
    <name type="scientific">Pseudobacter ginsenosidimutans</name>
    <dbReference type="NCBI Taxonomy" id="661488"/>
    <lineage>
        <taxon>Bacteria</taxon>
        <taxon>Pseudomonadati</taxon>
        <taxon>Bacteroidota</taxon>
        <taxon>Chitinophagia</taxon>
        <taxon>Chitinophagales</taxon>
        <taxon>Chitinophagaceae</taxon>
        <taxon>Pseudobacter</taxon>
    </lineage>
</organism>
<dbReference type="AlphaFoldDB" id="A0A4Q7N390"/>
<dbReference type="Proteomes" id="UP000293874">
    <property type="component" value="Unassembled WGS sequence"/>
</dbReference>
<evidence type="ECO:0000313" key="3">
    <source>
        <dbReference type="Proteomes" id="UP000293874"/>
    </source>
</evidence>
<dbReference type="InterPro" id="IPR052718">
    <property type="entry name" value="NmrA-type_oxidoreductase"/>
</dbReference>
<dbReference type="SUPFAM" id="SSF51735">
    <property type="entry name" value="NAD(P)-binding Rossmann-fold domains"/>
    <property type="match status" value="1"/>
</dbReference>
<evidence type="ECO:0000259" key="1">
    <source>
        <dbReference type="Pfam" id="PF13460"/>
    </source>
</evidence>
<dbReference type="InterPro" id="IPR036291">
    <property type="entry name" value="NAD(P)-bd_dom_sf"/>
</dbReference>
<keyword evidence="3" id="KW-1185">Reference proteome</keyword>
<reference evidence="2 3" key="1">
    <citation type="submission" date="2019-02" db="EMBL/GenBank/DDBJ databases">
        <title>Genomic Encyclopedia of Type Strains, Phase IV (KMG-IV): sequencing the most valuable type-strain genomes for metagenomic binning, comparative biology and taxonomic classification.</title>
        <authorList>
            <person name="Goeker M."/>
        </authorList>
    </citation>
    <scope>NUCLEOTIDE SEQUENCE [LARGE SCALE GENOMIC DNA]</scope>
    <source>
        <strain evidence="2 3">DSM 18116</strain>
    </source>
</reference>